<protein>
    <recommendedName>
        <fullName evidence="1">HTH merR-type domain-containing protein</fullName>
    </recommendedName>
</protein>
<dbReference type="Gene3D" id="1.10.1660.10">
    <property type="match status" value="1"/>
</dbReference>
<dbReference type="SUPFAM" id="SSF52242">
    <property type="entry name" value="Cobalamin (vitamin B12)-binding domain"/>
    <property type="match status" value="1"/>
</dbReference>
<reference evidence="2 3" key="1">
    <citation type="submission" date="2012-10" db="EMBL/GenBank/DDBJ databases">
        <title>The draft sequence of the Mycobacterium pheli genome.</title>
        <authorList>
            <person name="Pettersson B.M.F."/>
            <person name="Das S."/>
            <person name="Dasgupta S."/>
            <person name="Bhattacharya A."/>
            <person name="Kirsebom L.A."/>
        </authorList>
    </citation>
    <scope>NUCLEOTIDE SEQUENCE [LARGE SCALE GENOMIC DNA]</scope>
    <source>
        <strain evidence="2 3">CCUG 21000</strain>
    </source>
</reference>
<dbReference type="RefSeq" id="WP_061481724.1">
    <property type="nucleotide sequence ID" value="NZ_ANBO01000007.1"/>
</dbReference>
<proteinExistence type="predicted"/>
<evidence type="ECO:0000259" key="1">
    <source>
        <dbReference type="PROSITE" id="PS50937"/>
    </source>
</evidence>
<dbReference type="Proteomes" id="UP000325690">
    <property type="component" value="Unassembled WGS sequence"/>
</dbReference>
<dbReference type="GeneID" id="74302403"/>
<dbReference type="AlphaFoldDB" id="A0A5N5V8M1"/>
<dbReference type="InterPro" id="IPR000551">
    <property type="entry name" value="MerR-type_HTH_dom"/>
</dbReference>
<dbReference type="GO" id="GO:0031419">
    <property type="term" value="F:cobalamin binding"/>
    <property type="evidence" value="ECO:0007669"/>
    <property type="project" value="InterPro"/>
</dbReference>
<dbReference type="Gene3D" id="3.40.50.280">
    <property type="entry name" value="Cobalamin-binding domain"/>
    <property type="match status" value="1"/>
</dbReference>
<organism evidence="2 3">
    <name type="scientific">Mycolicibacterium phlei DSM 43239 = CCUG 21000</name>
    <dbReference type="NCBI Taxonomy" id="1226750"/>
    <lineage>
        <taxon>Bacteria</taxon>
        <taxon>Bacillati</taxon>
        <taxon>Actinomycetota</taxon>
        <taxon>Actinomycetes</taxon>
        <taxon>Mycobacteriales</taxon>
        <taxon>Mycobacteriaceae</taxon>
        <taxon>Mycolicibacterium</taxon>
    </lineage>
</organism>
<evidence type="ECO:0000313" key="2">
    <source>
        <dbReference type="EMBL" id="KAB7756859.1"/>
    </source>
</evidence>
<gene>
    <name evidence="2" type="ORF">MPHL21000_09595</name>
</gene>
<dbReference type="EMBL" id="ANBP01000011">
    <property type="protein sequence ID" value="KAB7756859.1"/>
    <property type="molecule type" value="Genomic_DNA"/>
</dbReference>
<dbReference type="GO" id="GO:0003677">
    <property type="term" value="F:DNA binding"/>
    <property type="evidence" value="ECO:0007669"/>
    <property type="project" value="InterPro"/>
</dbReference>
<keyword evidence="3" id="KW-1185">Reference proteome</keyword>
<feature type="domain" description="HTH merR-type" evidence="1">
    <location>
        <begin position="6"/>
        <end position="54"/>
    </location>
</feature>
<dbReference type="GO" id="GO:0046872">
    <property type="term" value="F:metal ion binding"/>
    <property type="evidence" value="ECO:0007669"/>
    <property type="project" value="InterPro"/>
</dbReference>
<dbReference type="Gene3D" id="1.10.1240.10">
    <property type="entry name" value="Methionine synthase domain"/>
    <property type="match status" value="1"/>
</dbReference>
<name>A0A5N5V8M1_MYCPH</name>
<accession>A0A5N5V8M1</accession>
<comment type="caution">
    <text evidence="2">The sequence shown here is derived from an EMBL/GenBank/DDBJ whole genome shotgun (WGS) entry which is preliminary data.</text>
</comment>
<dbReference type="InterPro" id="IPR036594">
    <property type="entry name" value="Meth_synthase_dom"/>
</dbReference>
<dbReference type="InterPro" id="IPR009061">
    <property type="entry name" value="DNA-bd_dom_put_sf"/>
</dbReference>
<dbReference type="InterPro" id="IPR036724">
    <property type="entry name" value="Cobalamin-bd_sf"/>
</dbReference>
<dbReference type="GO" id="GO:0006355">
    <property type="term" value="P:regulation of DNA-templated transcription"/>
    <property type="evidence" value="ECO:0007669"/>
    <property type="project" value="InterPro"/>
</dbReference>
<dbReference type="PROSITE" id="PS50937">
    <property type="entry name" value="HTH_MERR_2"/>
    <property type="match status" value="1"/>
</dbReference>
<sequence>MDDTPRYTVRVVAERVGVPTATLRSWSQRYGVGPPQHIPGRHRLYSDIDVAVVHHMCELIAGGSRPRSAARLAIESMTPPRGDAGSVVTAATSLDPAALGRTLEAHLRHFGVVDTWDLLVRPAFSAVVELQERSGGCIEVEHMLSWTVARALQRVQLAPAGAPISAVLACTADETHVLGLEALRAALGERGYGALMLGARVPVTALLDALDRVAHPATVVLWSQTAATADADAVRAVAARTEVLLAGSGWDSVESGGAGERVTTLGAALDRWPAR</sequence>
<dbReference type="SUPFAM" id="SSF46955">
    <property type="entry name" value="Putative DNA-binding domain"/>
    <property type="match status" value="1"/>
</dbReference>
<dbReference type="Pfam" id="PF13411">
    <property type="entry name" value="MerR_1"/>
    <property type="match status" value="1"/>
</dbReference>
<evidence type="ECO:0000313" key="3">
    <source>
        <dbReference type="Proteomes" id="UP000325690"/>
    </source>
</evidence>